<evidence type="ECO:0000256" key="1">
    <source>
        <dbReference type="SAM" id="MobiDB-lite"/>
    </source>
</evidence>
<feature type="compositionally biased region" description="Basic residues" evidence="1">
    <location>
        <begin position="20"/>
        <end position="37"/>
    </location>
</feature>
<keyword evidence="3" id="KW-1185">Reference proteome</keyword>
<reference evidence="2" key="1">
    <citation type="journal article" date="2020" name="Stud. Mycol.">
        <title>101 Dothideomycetes genomes: a test case for predicting lifestyles and emergence of pathogens.</title>
        <authorList>
            <person name="Haridas S."/>
            <person name="Albert R."/>
            <person name="Binder M."/>
            <person name="Bloem J."/>
            <person name="Labutti K."/>
            <person name="Salamov A."/>
            <person name="Andreopoulos B."/>
            <person name="Baker S."/>
            <person name="Barry K."/>
            <person name="Bills G."/>
            <person name="Bluhm B."/>
            <person name="Cannon C."/>
            <person name="Castanera R."/>
            <person name="Culley D."/>
            <person name="Daum C."/>
            <person name="Ezra D."/>
            <person name="Gonzalez J."/>
            <person name="Henrissat B."/>
            <person name="Kuo A."/>
            <person name="Liang C."/>
            <person name="Lipzen A."/>
            <person name="Lutzoni F."/>
            <person name="Magnuson J."/>
            <person name="Mondo S."/>
            <person name="Nolan M."/>
            <person name="Ohm R."/>
            <person name="Pangilinan J."/>
            <person name="Park H.-J."/>
            <person name="Ramirez L."/>
            <person name="Alfaro M."/>
            <person name="Sun H."/>
            <person name="Tritt A."/>
            <person name="Yoshinaga Y."/>
            <person name="Zwiers L.-H."/>
            <person name="Turgeon B."/>
            <person name="Goodwin S."/>
            <person name="Spatafora J."/>
            <person name="Crous P."/>
            <person name="Grigoriev I."/>
        </authorList>
    </citation>
    <scope>NUCLEOTIDE SEQUENCE</scope>
    <source>
        <strain evidence="2">CBS 627.86</strain>
    </source>
</reference>
<gene>
    <name evidence="2" type="ORF">BDV96DRAFT_200759</name>
</gene>
<feature type="region of interest" description="Disordered" evidence="1">
    <location>
        <begin position="861"/>
        <end position="897"/>
    </location>
</feature>
<dbReference type="Proteomes" id="UP000799770">
    <property type="component" value="Unassembled WGS sequence"/>
</dbReference>
<feature type="region of interest" description="Disordered" evidence="1">
    <location>
        <begin position="82"/>
        <end position="159"/>
    </location>
</feature>
<dbReference type="AlphaFoldDB" id="A0A6A5YTJ7"/>
<name>A0A6A5YTJ7_9PLEO</name>
<feature type="region of interest" description="Disordered" evidence="1">
    <location>
        <begin position="1"/>
        <end position="49"/>
    </location>
</feature>
<dbReference type="EMBL" id="ML977338">
    <property type="protein sequence ID" value="KAF2110350.1"/>
    <property type="molecule type" value="Genomic_DNA"/>
</dbReference>
<feature type="region of interest" description="Disordered" evidence="1">
    <location>
        <begin position="810"/>
        <end position="847"/>
    </location>
</feature>
<protein>
    <submittedName>
        <fullName evidence="2">Uncharacterized protein</fullName>
    </submittedName>
</protein>
<organism evidence="2 3">
    <name type="scientific">Lophiotrema nucula</name>
    <dbReference type="NCBI Taxonomy" id="690887"/>
    <lineage>
        <taxon>Eukaryota</taxon>
        <taxon>Fungi</taxon>
        <taxon>Dikarya</taxon>
        <taxon>Ascomycota</taxon>
        <taxon>Pezizomycotina</taxon>
        <taxon>Dothideomycetes</taxon>
        <taxon>Pleosporomycetidae</taxon>
        <taxon>Pleosporales</taxon>
        <taxon>Lophiotremataceae</taxon>
        <taxon>Lophiotrema</taxon>
    </lineage>
</organism>
<feature type="compositionally biased region" description="Basic residues" evidence="1">
    <location>
        <begin position="884"/>
        <end position="897"/>
    </location>
</feature>
<accession>A0A6A5YTJ7</accession>
<evidence type="ECO:0000313" key="3">
    <source>
        <dbReference type="Proteomes" id="UP000799770"/>
    </source>
</evidence>
<sequence length="897" mass="103891">MPRGKRKAYADTRSPDPEPKRHRRSAPHKRGGKHRVKPEHLTGTHWDDRDHKELLGIIKEPSRMHLYRKDMKKHEMAQALADDDAAIARGQKEREREIKKKKFEAAKKQEKEKQEKLTKEKEKQEKQERRAERESRRLAGDEDVSDTTNSEAEQLEDRELRGIERYGVLVEDSISSSSESETTIPSAISPIHPLQKLRIFECQDLELPSLYPQGEHEEDDLPLKVPYTVMKLVTTCSQETLELPGRNYPDDIDTDHVPRLSPETIMAARNGTMVGALRKAIIESGVEWARRTHVQGWNGRMYLQLPARTSAVPLADVYSHWRKNRKGKTSVYEYKTSRAAQDPEKYKDKKDMLLDIYASSKYRPPICYIPAYLDYPWDVDEEFPVSIDNLFYVRFPGMDLPHYYFWTEPGDWPDPTTPNPEWKGVQEIDQRRESRETQERKLLFEDAAREQLQVKSSEIENPLRPYPLDRTKTRVKKKSIPRKFQAGVKQQRTSKYKSKLWTIEKELYQHGLTVVLLQYRNQWLEGGRTGDWEYLIDKMPKLFPSGKLPDNPPVHVNQVPRSLAEKIAAIEVPHPERPVSPIRGDEPWTRNDNEYWEAVNVAGKQIQEEDIQQELLRTVESLDLRSPSLMRRRSSDATLPRDFRGFDSWLKSISTASPPLESAMDEDPVGKALRIFERQAWEGGFEKHALEAATGLNLLHATSRSRRPSEVVPELITQIESMPVEELKWQLYTLMDERLKHDTCRVCLEPLDHDDPATVNGHYQSHRDEADSRCPFCSMDWGMLDSHWKANHILFHERDDYPVQTERLYRRRSSSFKPPARKPSASARKGSGWDSSKARPRRSSKVTFAPVTVERRIAYNDMATEDAGVDADVSSLGAPSPRKSSLKLQHRKAEKQG</sequence>
<proteinExistence type="predicted"/>
<dbReference type="OrthoDB" id="3791520at2759"/>
<feature type="compositionally biased region" description="Basic and acidic residues" evidence="1">
    <location>
        <begin position="38"/>
        <end position="49"/>
    </location>
</feature>
<feature type="compositionally biased region" description="Basic and acidic residues" evidence="1">
    <location>
        <begin position="8"/>
        <end position="19"/>
    </location>
</feature>
<feature type="compositionally biased region" description="Basic and acidic residues" evidence="1">
    <location>
        <begin position="90"/>
        <end position="140"/>
    </location>
</feature>
<evidence type="ECO:0000313" key="2">
    <source>
        <dbReference type="EMBL" id="KAF2110350.1"/>
    </source>
</evidence>